<proteinExistence type="predicted"/>
<evidence type="ECO:0000256" key="1">
    <source>
        <dbReference type="SAM" id="SignalP"/>
    </source>
</evidence>
<sequence>MAGGFVLLLVHSSVLALVRVSAGVQMRSHRCSWVKRREDTQAF</sequence>
<reference evidence="2" key="2">
    <citation type="journal article" date="2015" name="Fish Shellfish Immunol.">
        <title>Early steps in the European eel (Anguilla anguilla)-Vibrio vulnificus interaction in the gills: Role of the RtxA13 toxin.</title>
        <authorList>
            <person name="Callol A."/>
            <person name="Pajuelo D."/>
            <person name="Ebbesson L."/>
            <person name="Teles M."/>
            <person name="MacKenzie S."/>
            <person name="Amaro C."/>
        </authorList>
    </citation>
    <scope>NUCLEOTIDE SEQUENCE</scope>
</reference>
<feature type="chain" id="PRO_5002434176" evidence="1">
    <location>
        <begin position="17"/>
        <end position="43"/>
    </location>
</feature>
<keyword evidence="1" id="KW-0732">Signal</keyword>
<protein>
    <submittedName>
        <fullName evidence="2">Uncharacterized protein</fullName>
    </submittedName>
</protein>
<name>A0A0E9WBW2_ANGAN</name>
<reference evidence="2" key="1">
    <citation type="submission" date="2014-11" db="EMBL/GenBank/DDBJ databases">
        <authorList>
            <person name="Amaro Gonzalez C."/>
        </authorList>
    </citation>
    <scope>NUCLEOTIDE SEQUENCE</scope>
</reference>
<evidence type="ECO:0000313" key="2">
    <source>
        <dbReference type="EMBL" id="JAH87827.1"/>
    </source>
</evidence>
<accession>A0A0E9WBW2</accession>
<dbReference type="AlphaFoldDB" id="A0A0E9WBW2"/>
<feature type="signal peptide" evidence="1">
    <location>
        <begin position="1"/>
        <end position="16"/>
    </location>
</feature>
<organism evidence="2">
    <name type="scientific">Anguilla anguilla</name>
    <name type="common">European freshwater eel</name>
    <name type="synonym">Muraena anguilla</name>
    <dbReference type="NCBI Taxonomy" id="7936"/>
    <lineage>
        <taxon>Eukaryota</taxon>
        <taxon>Metazoa</taxon>
        <taxon>Chordata</taxon>
        <taxon>Craniata</taxon>
        <taxon>Vertebrata</taxon>
        <taxon>Euteleostomi</taxon>
        <taxon>Actinopterygii</taxon>
        <taxon>Neopterygii</taxon>
        <taxon>Teleostei</taxon>
        <taxon>Anguilliformes</taxon>
        <taxon>Anguillidae</taxon>
        <taxon>Anguilla</taxon>
    </lineage>
</organism>
<dbReference type="EMBL" id="GBXM01020750">
    <property type="protein sequence ID" value="JAH87827.1"/>
    <property type="molecule type" value="Transcribed_RNA"/>
</dbReference>